<evidence type="ECO:0000256" key="3">
    <source>
        <dbReference type="ARBA" id="ARBA00022692"/>
    </source>
</evidence>
<evidence type="ECO:0000256" key="7">
    <source>
        <dbReference type="SAM" id="Phobius"/>
    </source>
</evidence>
<dbReference type="PANTHER" id="PTHR14969:SF62">
    <property type="entry name" value="DECAPRENYLPHOSPHORYL-5-PHOSPHORIBOSE PHOSPHATASE RV3807C-RELATED"/>
    <property type="match status" value="1"/>
</dbReference>
<dbReference type="SUPFAM" id="SSF48317">
    <property type="entry name" value="Acid phosphatase/Vanadium-dependent haloperoxidase"/>
    <property type="match status" value="1"/>
</dbReference>
<feature type="transmembrane region" description="Helical" evidence="7">
    <location>
        <begin position="82"/>
        <end position="102"/>
    </location>
</feature>
<keyword evidence="5 7" id="KW-1133">Transmembrane helix</keyword>
<protein>
    <submittedName>
        <fullName evidence="9">Phosphoesterase, PA-phosphatase related</fullName>
    </submittedName>
</protein>
<dbReference type="GO" id="GO:0005886">
    <property type="term" value="C:plasma membrane"/>
    <property type="evidence" value="ECO:0007669"/>
    <property type="project" value="UniProtKB-SubCell"/>
</dbReference>
<evidence type="ECO:0000256" key="6">
    <source>
        <dbReference type="ARBA" id="ARBA00023136"/>
    </source>
</evidence>
<keyword evidence="4" id="KW-0378">Hydrolase</keyword>
<evidence type="ECO:0000259" key="8">
    <source>
        <dbReference type="SMART" id="SM00014"/>
    </source>
</evidence>
<dbReference type="InterPro" id="IPR036938">
    <property type="entry name" value="PAP2/HPO_sf"/>
</dbReference>
<evidence type="ECO:0000313" key="9">
    <source>
        <dbReference type="EMBL" id="SFV60532.1"/>
    </source>
</evidence>
<feature type="transmembrane region" description="Helical" evidence="7">
    <location>
        <begin position="7"/>
        <end position="26"/>
    </location>
</feature>
<dbReference type="Gene3D" id="1.20.144.10">
    <property type="entry name" value="Phosphatidic acid phosphatase type 2/haloperoxidase"/>
    <property type="match status" value="1"/>
</dbReference>
<sequence length="223" mass="25774">MRLTKKLFFIMLLIAVPLIVFSYNFLDRPIASYIYMHRETYHPIGRVLSLAGESQWYIGAGLLGFLFFKYKKKNELYKNRFLFLFYANVFSGLLSIVLKWIFSRVRPKGLHHSPEEYGFLLFQNYDKGFLGQLKQHYITMIHHPSTYASFPSGHTVTIAATLTVIYLLFPRYLYLWIILGVTFASGRVLAGDHFVSDIMAGGVVGVLATLFIYDKMKKSLLKI</sequence>
<evidence type="ECO:0000256" key="2">
    <source>
        <dbReference type="ARBA" id="ARBA00022475"/>
    </source>
</evidence>
<dbReference type="Pfam" id="PF01569">
    <property type="entry name" value="PAP2"/>
    <property type="match status" value="1"/>
</dbReference>
<comment type="subcellular location">
    <subcellularLocation>
        <location evidence="1">Cell membrane</location>
        <topology evidence="1">Multi-pass membrane protein</topology>
    </subcellularLocation>
</comment>
<feature type="transmembrane region" description="Helical" evidence="7">
    <location>
        <begin position="196"/>
        <end position="213"/>
    </location>
</feature>
<keyword evidence="2" id="KW-1003">Cell membrane</keyword>
<feature type="transmembrane region" description="Helical" evidence="7">
    <location>
        <begin position="147"/>
        <end position="168"/>
    </location>
</feature>
<reference evidence="9" key="1">
    <citation type="submission" date="2016-10" db="EMBL/GenBank/DDBJ databases">
        <authorList>
            <person name="de Groot N.N."/>
        </authorList>
    </citation>
    <scope>NUCLEOTIDE SEQUENCE</scope>
</reference>
<dbReference type="PANTHER" id="PTHR14969">
    <property type="entry name" value="SPHINGOSINE-1-PHOSPHATE PHOSPHOHYDROLASE"/>
    <property type="match status" value="1"/>
</dbReference>
<dbReference type="GO" id="GO:0016787">
    <property type="term" value="F:hydrolase activity"/>
    <property type="evidence" value="ECO:0007669"/>
    <property type="project" value="UniProtKB-KW"/>
</dbReference>
<dbReference type="EMBL" id="FPHH01000059">
    <property type="protein sequence ID" value="SFV60532.1"/>
    <property type="molecule type" value="Genomic_DNA"/>
</dbReference>
<dbReference type="InterPro" id="IPR000326">
    <property type="entry name" value="PAP2/HPO"/>
</dbReference>
<accession>A0A1W1C488</accession>
<feature type="transmembrane region" description="Helical" evidence="7">
    <location>
        <begin position="54"/>
        <end position="70"/>
    </location>
</feature>
<feature type="domain" description="Phosphatidic acid phosphatase type 2/haloperoxidase" evidence="8">
    <location>
        <begin position="82"/>
        <end position="213"/>
    </location>
</feature>
<gene>
    <name evidence="9" type="ORF">MNB_SM-5-426</name>
</gene>
<keyword evidence="3 7" id="KW-0812">Transmembrane</keyword>
<dbReference type="SMART" id="SM00014">
    <property type="entry name" value="acidPPc"/>
    <property type="match status" value="1"/>
</dbReference>
<dbReference type="AlphaFoldDB" id="A0A1W1C488"/>
<keyword evidence="6 7" id="KW-0472">Membrane</keyword>
<proteinExistence type="predicted"/>
<evidence type="ECO:0000256" key="1">
    <source>
        <dbReference type="ARBA" id="ARBA00004651"/>
    </source>
</evidence>
<feature type="transmembrane region" description="Helical" evidence="7">
    <location>
        <begin position="173"/>
        <end position="190"/>
    </location>
</feature>
<evidence type="ECO:0000256" key="5">
    <source>
        <dbReference type="ARBA" id="ARBA00022989"/>
    </source>
</evidence>
<evidence type="ECO:0000256" key="4">
    <source>
        <dbReference type="ARBA" id="ARBA00022801"/>
    </source>
</evidence>
<name>A0A1W1C488_9ZZZZ</name>
<organism evidence="9">
    <name type="scientific">hydrothermal vent metagenome</name>
    <dbReference type="NCBI Taxonomy" id="652676"/>
    <lineage>
        <taxon>unclassified sequences</taxon>
        <taxon>metagenomes</taxon>
        <taxon>ecological metagenomes</taxon>
    </lineage>
</organism>